<organism evidence="1">
    <name type="scientific">Lepeophtheirus salmonis</name>
    <name type="common">Salmon louse</name>
    <name type="synonym">Caligus salmonis</name>
    <dbReference type="NCBI Taxonomy" id="72036"/>
    <lineage>
        <taxon>Eukaryota</taxon>
        <taxon>Metazoa</taxon>
        <taxon>Ecdysozoa</taxon>
        <taxon>Arthropoda</taxon>
        <taxon>Crustacea</taxon>
        <taxon>Multicrustacea</taxon>
        <taxon>Hexanauplia</taxon>
        <taxon>Copepoda</taxon>
        <taxon>Siphonostomatoida</taxon>
        <taxon>Caligidae</taxon>
        <taxon>Lepeophtheirus</taxon>
    </lineage>
</organism>
<dbReference type="AlphaFoldDB" id="A0A0K2UAC6"/>
<reference evidence="1" key="1">
    <citation type="submission" date="2014-05" db="EMBL/GenBank/DDBJ databases">
        <authorList>
            <person name="Chronopoulou M."/>
        </authorList>
    </citation>
    <scope>NUCLEOTIDE SEQUENCE</scope>
    <source>
        <tissue evidence="1">Whole organism</tissue>
    </source>
</reference>
<evidence type="ECO:0000313" key="1">
    <source>
        <dbReference type="EMBL" id="CDW35020.1"/>
    </source>
</evidence>
<name>A0A0K2UAC6_LEPSM</name>
<accession>A0A0K2UAC6</accession>
<protein>
    <submittedName>
        <fullName evidence="1">Uncharacterized protein</fullName>
    </submittedName>
</protein>
<sequence>MEFKRLSKKVKFCCHLLLITQINTVV</sequence>
<proteinExistence type="predicted"/>
<dbReference type="EMBL" id="HACA01017659">
    <property type="protein sequence ID" value="CDW35020.1"/>
    <property type="molecule type" value="Transcribed_RNA"/>
</dbReference>